<accession>A0A158H9P1</accession>
<dbReference type="EMBL" id="FCOK02000026">
    <property type="protein sequence ID" value="SAL40460.1"/>
    <property type="molecule type" value="Genomic_DNA"/>
</dbReference>
<dbReference type="OrthoDB" id="9108989at2"/>
<evidence type="ECO:0000313" key="1">
    <source>
        <dbReference type="EMBL" id="SAL40460.1"/>
    </source>
</evidence>
<proteinExistence type="predicted"/>
<evidence type="ECO:0000313" key="2">
    <source>
        <dbReference type="Proteomes" id="UP000054683"/>
    </source>
</evidence>
<gene>
    <name evidence="1" type="ORF">AWB69_04079</name>
</gene>
<dbReference type="RefSeq" id="WP_156528904.1">
    <property type="nucleotide sequence ID" value="NZ_FCOK02000026.1"/>
</dbReference>
<sequence>MSTWMIFCSVWAICALCVVLFIRGAHPYVERPDGDSRDNGNDLTVGGLTVARVHGTDHGNS</sequence>
<dbReference type="AlphaFoldDB" id="A0A158H9P1"/>
<organism evidence="1 2">
    <name type="scientific">Caballeronia udeis</name>
    <dbReference type="NCBI Taxonomy" id="1232866"/>
    <lineage>
        <taxon>Bacteria</taxon>
        <taxon>Pseudomonadati</taxon>
        <taxon>Pseudomonadota</taxon>
        <taxon>Betaproteobacteria</taxon>
        <taxon>Burkholderiales</taxon>
        <taxon>Burkholderiaceae</taxon>
        <taxon>Caballeronia</taxon>
    </lineage>
</organism>
<name>A0A158H9P1_9BURK</name>
<reference evidence="1 2" key="1">
    <citation type="submission" date="2016-01" db="EMBL/GenBank/DDBJ databases">
        <authorList>
            <person name="Oliw E.H."/>
        </authorList>
    </citation>
    <scope>NUCLEOTIDE SEQUENCE [LARGE SCALE GENOMIC DNA]</scope>
    <source>
        <strain evidence="1">LMG 27134</strain>
    </source>
</reference>
<protein>
    <submittedName>
        <fullName evidence="1">Uncharacterized protein</fullName>
    </submittedName>
</protein>
<dbReference type="Proteomes" id="UP000054683">
    <property type="component" value="Unassembled WGS sequence"/>
</dbReference>